<dbReference type="OrthoDB" id="1438190at2"/>
<reference evidence="3" key="1">
    <citation type="submission" date="2011-08" db="EMBL/GenBank/DDBJ databases">
        <title>The complete genome of Muricauda ruestringensis DSM 13258.</title>
        <authorList>
            <person name="Lucas S."/>
            <person name="Han J."/>
            <person name="Lapidus A."/>
            <person name="Bruce D."/>
            <person name="Goodwin L."/>
            <person name="Pitluck S."/>
            <person name="Peters L."/>
            <person name="Kyrpides N."/>
            <person name="Mavromatis K."/>
            <person name="Ivanova N."/>
            <person name="Ovchinnikova G."/>
            <person name="Teshima H."/>
            <person name="Detter J.C."/>
            <person name="Tapia R."/>
            <person name="Han C."/>
            <person name="Land M."/>
            <person name="Hauser L."/>
            <person name="Markowitz V."/>
            <person name="Cheng J.-F."/>
            <person name="Hugenholtz P."/>
            <person name="Woyke T."/>
            <person name="Wu D."/>
            <person name="Spring S."/>
            <person name="Schroeder M."/>
            <person name="Brambilla E."/>
            <person name="Klenk H.-P."/>
            <person name="Eisen J.A."/>
        </authorList>
    </citation>
    <scope>NUCLEOTIDE SEQUENCE [LARGE SCALE GENOMIC DNA]</scope>
    <source>
        <strain evidence="3">DSM 13258 / LMG 19739 / B1</strain>
    </source>
</reference>
<evidence type="ECO:0000313" key="3">
    <source>
        <dbReference type="Proteomes" id="UP000008908"/>
    </source>
</evidence>
<sequence>METKTKETGTKKTVTRQKASNKDVKDQLTKEATSSINGAEKPKEGKAPVVVPKISIDSRIQKFEKLRGLATNRERLNQTLGELTKFNYNQDGSSSFYIRDSHGLEFKTTNSNLINLVTTQLQKTLEQRKSEFEQEILAFEL</sequence>
<evidence type="ECO:0000313" key="2">
    <source>
        <dbReference type="EMBL" id="AEM71495.1"/>
    </source>
</evidence>
<dbReference type="eggNOG" id="ENOG502ZCFP">
    <property type="taxonomic scope" value="Bacteria"/>
</dbReference>
<feature type="region of interest" description="Disordered" evidence="1">
    <location>
        <begin position="1"/>
        <end position="47"/>
    </location>
</feature>
<dbReference type="Proteomes" id="UP000008908">
    <property type="component" value="Chromosome"/>
</dbReference>
<proteinExistence type="predicted"/>
<keyword evidence="3" id="KW-1185">Reference proteome</keyword>
<dbReference type="EMBL" id="CP002999">
    <property type="protein sequence ID" value="AEM71495.1"/>
    <property type="molecule type" value="Genomic_DNA"/>
</dbReference>
<dbReference type="HOGENOM" id="CLU_1882960_0_0_10"/>
<gene>
    <name evidence="2" type="ordered locus">Murru_2457</name>
</gene>
<evidence type="ECO:0000256" key="1">
    <source>
        <dbReference type="SAM" id="MobiDB-lite"/>
    </source>
</evidence>
<dbReference type="STRING" id="886377.Murru_2457"/>
<feature type="compositionally biased region" description="Basic and acidic residues" evidence="1">
    <location>
        <begin position="1"/>
        <end position="10"/>
    </location>
</feature>
<name>G2PPJ4_ALLRU</name>
<feature type="compositionally biased region" description="Basic and acidic residues" evidence="1">
    <location>
        <begin position="20"/>
        <end position="29"/>
    </location>
</feature>
<protein>
    <submittedName>
        <fullName evidence="2">Uncharacterized protein</fullName>
    </submittedName>
</protein>
<organism evidence="2 3">
    <name type="scientific">Allomuricauda ruestringensis (strain DSM 13258 / CIP 107369 / LMG 19739 / B1)</name>
    <name type="common">Muricauda ruestringensis</name>
    <dbReference type="NCBI Taxonomy" id="886377"/>
    <lineage>
        <taxon>Bacteria</taxon>
        <taxon>Pseudomonadati</taxon>
        <taxon>Bacteroidota</taxon>
        <taxon>Flavobacteriia</taxon>
        <taxon>Flavobacteriales</taxon>
        <taxon>Flavobacteriaceae</taxon>
        <taxon>Flagellimonas</taxon>
    </lineage>
</organism>
<dbReference type="KEGG" id="mrs:Murru_2457"/>
<accession>G2PPJ4</accession>
<reference evidence="2 3" key="2">
    <citation type="journal article" date="2012" name="Stand. Genomic Sci.">
        <title>Complete genome sequence of the facultatively anaerobic, appendaged bacterium Muricauda ruestringensis type strain (B1(T)).</title>
        <authorList>
            <person name="Huntemann M."/>
            <person name="Teshima H."/>
            <person name="Lapidus A."/>
            <person name="Nolan M."/>
            <person name="Lucas S."/>
            <person name="Hammon N."/>
            <person name="Deshpande S."/>
            <person name="Cheng J.F."/>
            <person name="Tapia R."/>
            <person name="Goodwin L.A."/>
            <person name="Pitluck S."/>
            <person name="Liolios K."/>
            <person name="Pagani I."/>
            <person name="Ivanova N."/>
            <person name="Mavromatis K."/>
            <person name="Mikhailova N."/>
            <person name="Pati A."/>
            <person name="Chen A."/>
            <person name="Palaniappan K."/>
            <person name="Land M."/>
            <person name="Hauser L."/>
            <person name="Pan C."/>
            <person name="Brambilla E.M."/>
            <person name="Rohde M."/>
            <person name="Spring S."/>
            <person name="Goker M."/>
            <person name="Detter J.C."/>
            <person name="Bristow J."/>
            <person name="Eisen J.A."/>
            <person name="Markowitz V."/>
            <person name="Hugenholtz P."/>
            <person name="Kyrpides N.C."/>
            <person name="Klenk H.P."/>
            <person name="Woyke T."/>
        </authorList>
    </citation>
    <scope>NUCLEOTIDE SEQUENCE [LARGE SCALE GENOMIC DNA]</scope>
    <source>
        <strain evidence="3">DSM 13258 / LMG 19739 / B1</strain>
    </source>
</reference>
<dbReference type="RefSeq" id="WP_014033776.1">
    <property type="nucleotide sequence ID" value="NC_015945.1"/>
</dbReference>
<dbReference type="AlphaFoldDB" id="G2PPJ4"/>